<dbReference type="Gene3D" id="3.90.226.10">
    <property type="entry name" value="2-enoyl-CoA Hydratase, Chain A, domain 1"/>
    <property type="match status" value="1"/>
</dbReference>
<organism evidence="1 2">
    <name type="scientific">Alistipes putredinis</name>
    <dbReference type="NCBI Taxonomy" id="28117"/>
    <lineage>
        <taxon>Bacteria</taxon>
        <taxon>Pseudomonadati</taxon>
        <taxon>Bacteroidota</taxon>
        <taxon>Bacteroidia</taxon>
        <taxon>Bacteroidales</taxon>
        <taxon>Rikenellaceae</taxon>
        <taxon>Alistipes</taxon>
    </lineage>
</organism>
<dbReference type="EMBL" id="MNQH01000032">
    <property type="protein sequence ID" value="OKY93802.1"/>
    <property type="molecule type" value="Genomic_DNA"/>
</dbReference>
<dbReference type="RefSeq" id="WP_278339398.1">
    <property type="nucleotide sequence ID" value="NZ_DBGBHC010000006.1"/>
</dbReference>
<dbReference type="STRING" id="28117.BHV66_07805"/>
<dbReference type="AlphaFoldDB" id="A0A1Q6F542"/>
<proteinExistence type="predicted"/>
<comment type="caution">
    <text evidence="1">The sequence shown here is derived from an EMBL/GenBank/DDBJ whole genome shotgun (WGS) entry which is preliminary data.</text>
</comment>
<evidence type="ECO:0000313" key="2">
    <source>
        <dbReference type="Proteomes" id="UP000187417"/>
    </source>
</evidence>
<evidence type="ECO:0000313" key="1">
    <source>
        <dbReference type="EMBL" id="OKY93802.1"/>
    </source>
</evidence>
<name>A0A1Q6F542_9BACT</name>
<dbReference type="Proteomes" id="UP000187417">
    <property type="component" value="Unassembled WGS sequence"/>
</dbReference>
<reference evidence="1 2" key="1">
    <citation type="journal article" date="2016" name="Nat. Biotechnol.">
        <title>Measurement of bacterial replication rates in microbial communities.</title>
        <authorList>
            <person name="Brown C.T."/>
            <person name="Olm M.R."/>
            <person name="Thomas B.C."/>
            <person name="Banfield J.F."/>
        </authorList>
    </citation>
    <scope>NUCLEOTIDE SEQUENCE [LARGE SCALE GENOMIC DNA]</scope>
    <source>
        <strain evidence="1">CAG:67_53_122</strain>
    </source>
</reference>
<gene>
    <name evidence="1" type="ORF">BHV66_07805</name>
</gene>
<dbReference type="Gene3D" id="3.30.750.44">
    <property type="match status" value="1"/>
</dbReference>
<protein>
    <recommendedName>
        <fullName evidence="3">PDZ domain-containing protein</fullName>
    </recommendedName>
</protein>
<accession>A0A1Q6F542</accession>
<dbReference type="Gene3D" id="2.30.42.10">
    <property type="match status" value="1"/>
</dbReference>
<sequence length="415" mass="48022">MKKIVVFLLLVSSLFPSGCSRPKQYADYSRHSGFDRTEIDSATLRNLEVLGRVWGFVKYHHPAFSDDRYDLDFELFELLSLVADTAPAARNEILAQWIDGFGQYKTAPGKYEKILTSDSVFEHRTDIGWIRDTATLSRELSERLVRLRSADRTAGNRYVSQTYYETYGQWSPNPCFDGEKPYYDLSNPDYGYRLLTVFRFWNMVEYFFPSKYLTDKDWNDVLPEYIRRMAHPAGSYLRETRRMIAELDDNHAQYGGGISELFGLYRVPLNTGFVEGRLIVVTPDTVPVKSERKAPFQVGDEIVAVEDKPVEYYMAQTREFISCSNGNDVLAATADQILRTKENRPLSIRYRRDGVTRDTLADVTKMPGHFSWNYLWKYHRTFSMLEDSIGYICPDKLSKEEIPEISNGLKKKPEG</sequence>
<evidence type="ECO:0008006" key="3">
    <source>
        <dbReference type="Google" id="ProtNLM"/>
    </source>
</evidence>
<dbReference type="InterPro" id="IPR036034">
    <property type="entry name" value="PDZ_sf"/>
</dbReference>